<reference evidence="2 3" key="1">
    <citation type="submission" date="2011-10" db="EMBL/GenBank/DDBJ databases">
        <title>The Genome Sequence of Actinomyces graevenitzii C83.</title>
        <authorList>
            <consortium name="The Broad Institute Genome Sequencing Platform"/>
            <consortium name="The Broad Institute Genome Sequencing Center for Infectious Disease"/>
            <person name="Earl A."/>
            <person name="Ward D."/>
            <person name="Feldgarden M."/>
            <person name="Gevers D."/>
            <person name="Sibley C.D."/>
            <person name="Field T.R."/>
            <person name="Grinwis M."/>
            <person name="Eshaghurshan C.S."/>
            <person name="Surette M.G."/>
            <person name="Young S.K."/>
            <person name="Zeng Q."/>
            <person name="Gargeya S."/>
            <person name="Fitzgerald M."/>
            <person name="Haas B."/>
            <person name="Abouelleil A."/>
            <person name="Alvarado L."/>
            <person name="Arachchi H.M."/>
            <person name="Berlin A."/>
            <person name="Brown A."/>
            <person name="Chapman S.B."/>
            <person name="Chen Z."/>
            <person name="Dunbar C."/>
            <person name="Freedman E."/>
            <person name="Gearin G."/>
            <person name="Goldberg J."/>
            <person name="Griggs A."/>
            <person name="Gujja S."/>
            <person name="Heiman D."/>
            <person name="Howarth C."/>
            <person name="Larson L."/>
            <person name="Lui A."/>
            <person name="MacDonald P.J.P."/>
            <person name="Montmayeur A."/>
            <person name="Murphy C."/>
            <person name="Neiman D."/>
            <person name="Pearson M."/>
            <person name="Priest M."/>
            <person name="Roberts A."/>
            <person name="Saif S."/>
            <person name="Shea T."/>
            <person name="Shenoy N."/>
            <person name="Sisk P."/>
            <person name="Stolte C."/>
            <person name="Sykes S."/>
            <person name="Wortman J."/>
            <person name="Nusbaum C."/>
            <person name="Birren B."/>
        </authorList>
    </citation>
    <scope>NUCLEOTIDE SEQUENCE [LARGE SCALE GENOMIC DNA]</scope>
    <source>
        <strain evidence="2 3">C83</strain>
    </source>
</reference>
<keyword evidence="1" id="KW-0472">Membrane</keyword>
<feature type="transmembrane region" description="Helical" evidence="1">
    <location>
        <begin position="70"/>
        <end position="90"/>
    </location>
</feature>
<dbReference type="PATRIC" id="fig|435830.3.peg.1109"/>
<gene>
    <name evidence="2" type="ORF">HMPREF0045_01143</name>
</gene>
<dbReference type="Proteomes" id="UP000003822">
    <property type="component" value="Unassembled WGS sequence"/>
</dbReference>
<keyword evidence="3" id="KW-1185">Reference proteome</keyword>
<keyword evidence="1" id="KW-1133">Transmembrane helix</keyword>
<dbReference type="STRING" id="435830.HMPREF0045_01143"/>
<proteinExistence type="predicted"/>
<evidence type="ECO:0000313" key="2">
    <source>
        <dbReference type="EMBL" id="EHM88032.1"/>
    </source>
</evidence>
<comment type="caution">
    <text evidence="2">The sequence shown here is derived from an EMBL/GenBank/DDBJ whole genome shotgun (WGS) entry which is preliminary data.</text>
</comment>
<evidence type="ECO:0000256" key="1">
    <source>
        <dbReference type="SAM" id="Phobius"/>
    </source>
</evidence>
<sequence>MSGVAENKKQLDRVVVVVSLLGLAVAAMWLVVGLSSLSMQVGWYVHLALAAVAWLQLVHVDRTSKLNPQVWSLFVVATMCGMVAYVVSVVRTSDLVLGSLSGLGCVGGCLLILAALAVKRPAKSTKSQPLPPA</sequence>
<accession>G9PFZ0</accession>
<organism evidence="2 3">
    <name type="scientific">Actinomyces graevenitzii C83</name>
    <dbReference type="NCBI Taxonomy" id="435830"/>
    <lineage>
        <taxon>Bacteria</taxon>
        <taxon>Bacillati</taxon>
        <taxon>Actinomycetota</taxon>
        <taxon>Actinomycetes</taxon>
        <taxon>Actinomycetales</taxon>
        <taxon>Actinomycetaceae</taxon>
        <taxon>Actinomyces</taxon>
    </lineage>
</organism>
<feature type="transmembrane region" description="Helical" evidence="1">
    <location>
        <begin position="41"/>
        <end position="58"/>
    </location>
</feature>
<dbReference type="HOGENOM" id="CLU_1965816_0_0_11"/>
<feature type="transmembrane region" description="Helical" evidence="1">
    <location>
        <begin position="96"/>
        <end position="118"/>
    </location>
</feature>
<name>G9PFZ0_9ACTO</name>
<keyword evidence="1" id="KW-0812">Transmembrane</keyword>
<feature type="transmembrane region" description="Helical" evidence="1">
    <location>
        <begin position="14"/>
        <end position="35"/>
    </location>
</feature>
<dbReference type="AlphaFoldDB" id="G9PFZ0"/>
<dbReference type="EMBL" id="ACRN01000008">
    <property type="protein sequence ID" value="EHM88032.1"/>
    <property type="molecule type" value="Genomic_DNA"/>
</dbReference>
<evidence type="ECO:0000313" key="3">
    <source>
        <dbReference type="Proteomes" id="UP000003822"/>
    </source>
</evidence>
<protein>
    <submittedName>
        <fullName evidence="2">Uncharacterized protein</fullName>
    </submittedName>
</protein>